<dbReference type="GO" id="GO:0016787">
    <property type="term" value="F:hydrolase activity"/>
    <property type="evidence" value="ECO:0007669"/>
    <property type="project" value="UniProtKB-KW"/>
</dbReference>
<dbReference type="InterPro" id="IPR053140">
    <property type="entry name" value="GDSL_Rv0518-like"/>
</dbReference>
<dbReference type="PANTHER" id="PTHR43784">
    <property type="entry name" value="GDSL-LIKE LIPASE/ACYLHYDROLASE, PUTATIVE (AFU_ORTHOLOGUE AFUA_2G00820)-RELATED"/>
    <property type="match status" value="1"/>
</dbReference>
<reference evidence="2" key="1">
    <citation type="submission" date="2022-06" db="EMBL/GenBank/DDBJ databases">
        <title>Novel species in genus nocardia.</title>
        <authorList>
            <person name="Li F."/>
        </authorList>
    </citation>
    <scope>NUCLEOTIDE SEQUENCE</scope>
    <source>
        <strain evidence="2">CDC141</strain>
    </source>
</reference>
<dbReference type="InterPro" id="IPR013830">
    <property type="entry name" value="SGNH_hydro"/>
</dbReference>
<dbReference type="PANTHER" id="PTHR43784:SF2">
    <property type="entry name" value="GDSL-LIKE LIPASE_ACYLHYDROLASE, PUTATIVE (AFU_ORTHOLOGUE AFUA_2G00820)-RELATED"/>
    <property type="match status" value="1"/>
</dbReference>
<keyword evidence="3" id="KW-1185">Reference proteome</keyword>
<evidence type="ECO:0000313" key="2">
    <source>
        <dbReference type="EMBL" id="MCM6778654.1"/>
    </source>
</evidence>
<dbReference type="EMBL" id="JAMRXG010000024">
    <property type="protein sequence ID" value="MCM6778654.1"/>
    <property type="molecule type" value="Genomic_DNA"/>
</dbReference>
<dbReference type="Proteomes" id="UP001139157">
    <property type="component" value="Unassembled WGS sequence"/>
</dbReference>
<dbReference type="Gene3D" id="3.40.50.1110">
    <property type="entry name" value="SGNH hydrolase"/>
    <property type="match status" value="1"/>
</dbReference>
<dbReference type="AlphaFoldDB" id="A0A9X2EDW4"/>
<protein>
    <submittedName>
        <fullName evidence="2">SGNH/GDSL hydrolase family protein</fullName>
    </submittedName>
</protein>
<accession>A0A9X2EDW4</accession>
<feature type="domain" description="SGNH hydrolase-type esterase" evidence="1">
    <location>
        <begin position="34"/>
        <end position="205"/>
    </location>
</feature>
<dbReference type="InterPro" id="IPR036514">
    <property type="entry name" value="SGNH_hydro_sf"/>
</dbReference>
<organism evidence="2 3">
    <name type="scientific">Nocardia pulmonis</name>
    <dbReference type="NCBI Taxonomy" id="2951408"/>
    <lineage>
        <taxon>Bacteria</taxon>
        <taxon>Bacillati</taxon>
        <taxon>Actinomycetota</taxon>
        <taxon>Actinomycetes</taxon>
        <taxon>Mycobacteriales</taxon>
        <taxon>Nocardiaceae</taxon>
        <taxon>Nocardia</taxon>
    </lineage>
</organism>
<evidence type="ECO:0000259" key="1">
    <source>
        <dbReference type="Pfam" id="PF13472"/>
    </source>
</evidence>
<gene>
    <name evidence="2" type="ORF">NDR86_34745</name>
</gene>
<dbReference type="SUPFAM" id="SSF52266">
    <property type="entry name" value="SGNH hydrolase"/>
    <property type="match status" value="1"/>
</dbReference>
<dbReference type="Pfam" id="PF13472">
    <property type="entry name" value="Lipase_GDSL_2"/>
    <property type="match status" value="1"/>
</dbReference>
<proteinExistence type="predicted"/>
<evidence type="ECO:0000313" key="3">
    <source>
        <dbReference type="Proteomes" id="UP001139157"/>
    </source>
</evidence>
<name>A0A9X2EDW4_9NOCA</name>
<dbReference type="CDD" id="cd01832">
    <property type="entry name" value="SGNH_hydrolase_like_1"/>
    <property type="match status" value="1"/>
</dbReference>
<sequence length="227" mass="24925">MSTSVLIERNDPYCLPTVDAAALLYDAPWQRFGVVGDSLSAGVGDPTPGYAEGGWADRVAEVLRLVNPKLVFLNTSERGATAGRTVRGQFERMDEFGPDLLHLPCGANDIVRREPDFGEIEQTMRAMYELAARTGARLTTFTLGRAYEVAAFADWRERVLAMNEITRRVAADYDAVVVDMWAHPVNERANLLSADRIHFSSSGQAVLAAEVVKRLAHLLADRKGDCG</sequence>
<comment type="caution">
    <text evidence="2">The sequence shown here is derived from an EMBL/GenBank/DDBJ whole genome shotgun (WGS) entry which is preliminary data.</text>
</comment>
<dbReference type="RefSeq" id="WP_251918161.1">
    <property type="nucleotide sequence ID" value="NZ_JAMRXG010000024.1"/>
</dbReference>
<keyword evidence="2" id="KW-0378">Hydrolase</keyword>